<dbReference type="AlphaFoldDB" id="A0A1M4YM43"/>
<dbReference type="InterPro" id="IPR006056">
    <property type="entry name" value="RidA"/>
</dbReference>
<reference evidence="2 3" key="1">
    <citation type="submission" date="2016-11" db="EMBL/GenBank/DDBJ databases">
        <authorList>
            <person name="Jaros S."/>
            <person name="Januszkiewicz K."/>
            <person name="Wedrychowicz H."/>
        </authorList>
    </citation>
    <scope>NUCLEOTIDE SEQUENCE [LARGE SCALE GENOMIC DNA]</scope>
    <source>
        <strain evidence="2 3">DSM 44666</strain>
    </source>
</reference>
<accession>A0A1M4YM43</accession>
<evidence type="ECO:0000313" key="3">
    <source>
        <dbReference type="Proteomes" id="UP000184476"/>
    </source>
</evidence>
<organism evidence="2 3">
    <name type="scientific">Seinonella peptonophila</name>
    <dbReference type="NCBI Taxonomy" id="112248"/>
    <lineage>
        <taxon>Bacteria</taxon>
        <taxon>Bacillati</taxon>
        <taxon>Bacillota</taxon>
        <taxon>Bacilli</taxon>
        <taxon>Bacillales</taxon>
        <taxon>Thermoactinomycetaceae</taxon>
        <taxon>Seinonella</taxon>
    </lineage>
</organism>
<protein>
    <submittedName>
        <fullName evidence="2">Endoribonuclease L-PSP</fullName>
    </submittedName>
</protein>
<gene>
    <name evidence="2" type="ORF">SAMN05444392_10733</name>
</gene>
<evidence type="ECO:0000256" key="1">
    <source>
        <dbReference type="ARBA" id="ARBA00010552"/>
    </source>
</evidence>
<dbReference type="OrthoDB" id="9803101at2"/>
<dbReference type="EMBL" id="FQVL01000007">
    <property type="protein sequence ID" value="SHF06821.1"/>
    <property type="molecule type" value="Genomic_DNA"/>
</dbReference>
<dbReference type="Proteomes" id="UP000184476">
    <property type="component" value="Unassembled WGS sequence"/>
</dbReference>
<dbReference type="GO" id="GO:0019239">
    <property type="term" value="F:deaminase activity"/>
    <property type="evidence" value="ECO:0007669"/>
    <property type="project" value="TreeGrafter"/>
</dbReference>
<name>A0A1M4YM43_9BACL</name>
<dbReference type="SUPFAM" id="SSF55298">
    <property type="entry name" value="YjgF-like"/>
    <property type="match status" value="1"/>
</dbReference>
<keyword evidence="3" id="KW-1185">Reference proteome</keyword>
<dbReference type="NCBIfam" id="TIGR00004">
    <property type="entry name" value="Rid family detoxifying hydrolase"/>
    <property type="match status" value="1"/>
</dbReference>
<dbReference type="InterPro" id="IPR035959">
    <property type="entry name" value="RutC-like_sf"/>
</dbReference>
<dbReference type="GO" id="GO:0005829">
    <property type="term" value="C:cytosol"/>
    <property type="evidence" value="ECO:0007669"/>
    <property type="project" value="TreeGrafter"/>
</dbReference>
<dbReference type="RefSeq" id="WP_073155050.1">
    <property type="nucleotide sequence ID" value="NZ_FQVL01000007.1"/>
</dbReference>
<dbReference type="InterPro" id="IPR006175">
    <property type="entry name" value="YjgF/YER057c/UK114"/>
</dbReference>
<comment type="similarity">
    <text evidence="1">Belongs to the RutC family.</text>
</comment>
<proteinExistence type="inferred from homology"/>
<dbReference type="PANTHER" id="PTHR11803">
    <property type="entry name" value="2-IMINOBUTANOATE/2-IMINOPROPANOATE DEAMINASE RIDA"/>
    <property type="match status" value="1"/>
</dbReference>
<dbReference type="CDD" id="cd00448">
    <property type="entry name" value="YjgF_YER057c_UK114_family"/>
    <property type="match status" value="1"/>
</dbReference>
<dbReference type="FunFam" id="3.30.1330.40:FF:000001">
    <property type="entry name" value="L-PSP family endoribonuclease"/>
    <property type="match status" value="1"/>
</dbReference>
<dbReference type="PROSITE" id="PS01094">
    <property type="entry name" value="UPF0076"/>
    <property type="match status" value="1"/>
</dbReference>
<sequence>MKKVSTAKAPQALGPYSQAIEWGELIITSGQIALTPDGEMIADDIVAQTHQVMKNLTAVLEAAGSGLERVVKSTLFVKDINQFHIINEVYGQYFTDHQPARSTVEVARLPKDALIEIEVIATKK</sequence>
<dbReference type="Gene3D" id="3.30.1330.40">
    <property type="entry name" value="RutC-like"/>
    <property type="match status" value="1"/>
</dbReference>
<dbReference type="PANTHER" id="PTHR11803:SF39">
    <property type="entry name" value="2-IMINOBUTANOATE_2-IMINOPROPANOATE DEAMINASE"/>
    <property type="match status" value="1"/>
</dbReference>
<dbReference type="STRING" id="112248.SAMN05444392_10733"/>
<dbReference type="InterPro" id="IPR019897">
    <property type="entry name" value="RidA_CS"/>
</dbReference>
<evidence type="ECO:0000313" key="2">
    <source>
        <dbReference type="EMBL" id="SHF06821.1"/>
    </source>
</evidence>
<dbReference type="Pfam" id="PF01042">
    <property type="entry name" value="Ribonuc_L-PSP"/>
    <property type="match status" value="1"/>
</dbReference>